<dbReference type="InterPro" id="IPR016024">
    <property type="entry name" value="ARM-type_fold"/>
</dbReference>
<dbReference type="PROSITE" id="PS50302">
    <property type="entry name" value="PUM"/>
    <property type="match status" value="5"/>
</dbReference>
<evidence type="ECO:0000256" key="3">
    <source>
        <dbReference type="ARBA" id="ARBA00022737"/>
    </source>
</evidence>
<gene>
    <name evidence="9" type="ORF">COLO4_32563</name>
</gene>
<keyword evidence="5" id="KW-0694">RNA-binding</keyword>
<organism evidence="9 10">
    <name type="scientific">Corchorus olitorius</name>
    <dbReference type="NCBI Taxonomy" id="93759"/>
    <lineage>
        <taxon>Eukaryota</taxon>
        <taxon>Viridiplantae</taxon>
        <taxon>Streptophyta</taxon>
        <taxon>Embryophyta</taxon>
        <taxon>Tracheophyta</taxon>
        <taxon>Spermatophyta</taxon>
        <taxon>Magnoliopsida</taxon>
        <taxon>eudicotyledons</taxon>
        <taxon>Gunneridae</taxon>
        <taxon>Pentapetalae</taxon>
        <taxon>rosids</taxon>
        <taxon>malvids</taxon>
        <taxon>Malvales</taxon>
        <taxon>Malvaceae</taxon>
        <taxon>Grewioideae</taxon>
        <taxon>Apeibeae</taxon>
        <taxon>Corchorus</taxon>
    </lineage>
</organism>
<evidence type="ECO:0000256" key="1">
    <source>
        <dbReference type="ARBA" id="ARBA00004496"/>
    </source>
</evidence>
<dbReference type="GO" id="GO:0003729">
    <property type="term" value="F:mRNA binding"/>
    <property type="evidence" value="ECO:0007669"/>
    <property type="project" value="TreeGrafter"/>
</dbReference>
<dbReference type="PANTHER" id="PTHR12537:SF129">
    <property type="entry name" value="PUMILIO HOMOLOG 15-LIKE"/>
    <property type="match status" value="1"/>
</dbReference>
<dbReference type="Gene3D" id="1.25.10.10">
    <property type="entry name" value="Leucine-rich Repeat Variant"/>
    <property type="match status" value="1"/>
</dbReference>
<evidence type="ECO:0000259" key="8">
    <source>
        <dbReference type="PROSITE" id="PS50303"/>
    </source>
</evidence>
<dbReference type="InterPro" id="IPR011989">
    <property type="entry name" value="ARM-like"/>
</dbReference>
<evidence type="ECO:0000256" key="2">
    <source>
        <dbReference type="ARBA" id="ARBA00022490"/>
    </source>
</evidence>
<keyword evidence="3" id="KW-0677">Repeat</keyword>
<evidence type="ECO:0000256" key="5">
    <source>
        <dbReference type="ARBA" id="ARBA00022884"/>
    </source>
</evidence>
<dbReference type="SMART" id="SM00025">
    <property type="entry name" value="Pumilio"/>
    <property type="match status" value="8"/>
</dbReference>
<keyword evidence="4" id="KW-0810">Translation regulation</keyword>
<comment type="subcellular location">
    <subcellularLocation>
        <location evidence="1">Cytoplasm</location>
    </subcellularLocation>
</comment>
<proteinExistence type="predicted"/>
<evidence type="ECO:0000313" key="10">
    <source>
        <dbReference type="Proteomes" id="UP000187203"/>
    </source>
</evidence>
<dbReference type="CDD" id="cd07920">
    <property type="entry name" value="Pumilio"/>
    <property type="match status" value="1"/>
</dbReference>
<comment type="caution">
    <text evidence="9">The sequence shown here is derived from an EMBL/GenBank/DDBJ whole genome shotgun (WGS) entry which is preliminary data.</text>
</comment>
<evidence type="ECO:0000256" key="6">
    <source>
        <dbReference type="ARBA" id="ARBA00058490"/>
    </source>
</evidence>
<feature type="repeat" description="Pumilio" evidence="7">
    <location>
        <begin position="299"/>
        <end position="335"/>
    </location>
</feature>
<reference evidence="10" key="1">
    <citation type="submission" date="2013-09" db="EMBL/GenBank/DDBJ databases">
        <title>Corchorus olitorius genome sequencing.</title>
        <authorList>
            <person name="Alam M."/>
            <person name="Haque M.S."/>
            <person name="Islam M.S."/>
            <person name="Emdad E.M."/>
            <person name="Islam M.M."/>
            <person name="Ahmed B."/>
            <person name="Halim A."/>
            <person name="Hossen Q.M.M."/>
            <person name="Hossain M.Z."/>
            <person name="Ahmed R."/>
            <person name="Khan M.M."/>
            <person name="Islam R."/>
            <person name="Rashid M.M."/>
            <person name="Khan S.A."/>
            <person name="Rahman M.S."/>
            <person name="Alam M."/>
            <person name="Yahiya A.S."/>
            <person name="Khan M.S."/>
            <person name="Azam M.S."/>
            <person name="Haque T."/>
            <person name="Lashkar M.Z.H."/>
            <person name="Akhand A.I."/>
            <person name="Morshed G."/>
            <person name="Roy S."/>
            <person name="Uddin K.S."/>
            <person name="Rabeya T."/>
            <person name="Hossain A.S."/>
            <person name="Chowdhury A."/>
            <person name="Snigdha A.R."/>
            <person name="Mortoza M.S."/>
            <person name="Matin S.A."/>
            <person name="Hoque S.M.E."/>
            <person name="Islam M.K."/>
            <person name="Roy D.K."/>
            <person name="Haider R."/>
            <person name="Moosa M.M."/>
            <person name="Elias S.M."/>
            <person name="Hasan A.M."/>
            <person name="Jahan S."/>
            <person name="Shafiuddin M."/>
            <person name="Mahmood N."/>
            <person name="Shommy N.S."/>
        </authorList>
    </citation>
    <scope>NUCLEOTIDE SEQUENCE [LARGE SCALE GENOMIC DNA]</scope>
    <source>
        <strain evidence="10">cv. O-4</strain>
    </source>
</reference>
<comment type="function">
    <text evidence="6">Sequence-specific RNA-binding protein that regulates translation and mRNA stability by binding the 3'-UTR of target mRNAs.</text>
</comment>
<dbReference type="GO" id="GO:0006417">
    <property type="term" value="P:regulation of translation"/>
    <property type="evidence" value="ECO:0007669"/>
    <property type="project" value="UniProtKB-KW"/>
</dbReference>
<dbReference type="InterPro" id="IPR033133">
    <property type="entry name" value="PUM-HD"/>
</dbReference>
<feature type="repeat" description="Pumilio" evidence="7">
    <location>
        <begin position="446"/>
        <end position="483"/>
    </location>
</feature>
<dbReference type="EMBL" id="AWUE01021134">
    <property type="protein sequence ID" value="OMO63303.1"/>
    <property type="molecule type" value="Genomic_DNA"/>
</dbReference>
<feature type="repeat" description="Pumilio" evidence="7">
    <location>
        <begin position="336"/>
        <end position="372"/>
    </location>
</feature>
<sequence>MEVREEENYQWPFTANPILQNHHQLSSFLTNNLNHHCFNGFNGFHVSSHPNLHHNFDDFSLENSFKDLNLSSNRVLNVSNSHSQQNRVHEGFFNGERFLSHSNSSNSFGSQGLVRGANFASTPIAYNSNFERRSHSFDELAARVNNIQCWDNRCGNRHGFGSSQSLYNNHHRPVLHQPQQHSKYSSSLDELRGRVSSVAKDQNGCRFLQQKVNDEKEIDMIFSEVKDQLHELMVHQFANFLIQKLFEAGNENQRTELLVWLVKNEQSFMDVCTHSTGTRAVQKIMEWISTPDQIAILLSVLKPAAVALTKNAHGHHIIERCLQIFSIEEAEPLVDEIVEHCLEIATDKSGCCVLQQCLARTKEEAKERLLVDITTNAFVLSEHPYGNYVVQFVLGLREVPHVRANIIVQLRGSYVTLSMNKYGSNVVEKCLKDCEDEEQFAGIITEIMNDSEFLKVLQDPFGNYVVQSALLVSKGDLYNALIECIQRHYPFLHSHLYGKKVLAKTKGRKNRV</sequence>
<name>A0A1R3GYZ0_9ROSI</name>
<dbReference type="PROSITE" id="PS50303">
    <property type="entry name" value="PUM_HD"/>
    <property type="match status" value="1"/>
</dbReference>
<dbReference type="FunFam" id="1.25.10.10:FF:000237">
    <property type="entry name" value="Pumilio homolog 9"/>
    <property type="match status" value="1"/>
</dbReference>
<dbReference type="Proteomes" id="UP000187203">
    <property type="component" value="Unassembled WGS sequence"/>
</dbReference>
<dbReference type="Pfam" id="PF00806">
    <property type="entry name" value="PUF"/>
    <property type="match status" value="8"/>
</dbReference>
<dbReference type="OrthoDB" id="668540at2759"/>
<dbReference type="PANTHER" id="PTHR12537">
    <property type="entry name" value="RNA BINDING PROTEIN PUMILIO-RELATED"/>
    <property type="match status" value="1"/>
</dbReference>
<keyword evidence="10" id="KW-1185">Reference proteome</keyword>
<evidence type="ECO:0000313" key="9">
    <source>
        <dbReference type="EMBL" id="OMO63303.1"/>
    </source>
</evidence>
<dbReference type="InterPro" id="IPR001313">
    <property type="entry name" value="Pumilio_RNA-bd_rpt"/>
</dbReference>
<evidence type="ECO:0000256" key="4">
    <source>
        <dbReference type="ARBA" id="ARBA00022845"/>
    </source>
</evidence>
<keyword evidence="2" id="KW-0963">Cytoplasm</keyword>
<dbReference type="AlphaFoldDB" id="A0A1R3GYZ0"/>
<feature type="repeat" description="Pumilio" evidence="7">
    <location>
        <begin position="224"/>
        <end position="259"/>
    </location>
</feature>
<dbReference type="GO" id="GO:0005737">
    <property type="term" value="C:cytoplasm"/>
    <property type="evidence" value="ECO:0007669"/>
    <property type="project" value="UniProtKB-SubCell"/>
</dbReference>
<evidence type="ECO:0000256" key="7">
    <source>
        <dbReference type="PROSITE-ProRule" id="PRU00317"/>
    </source>
</evidence>
<dbReference type="InterPro" id="IPR033712">
    <property type="entry name" value="Pumilio_RNA-bd"/>
</dbReference>
<feature type="repeat" description="Pumilio" evidence="7">
    <location>
        <begin position="409"/>
        <end position="445"/>
    </location>
</feature>
<dbReference type="SUPFAM" id="SSF48371">
    <property type="entry name" value="ARM repeat"/>
    <property type="match status" value="1"/>
</dbReference>
<feature type="domain" description="PUM-HD" evidence="8">
    <location>
        <begin position="169"/>
        <end position="509"/>
    </location>
</feature>
<protein>
    <recommendedName>
        <fullName evidence="8">PUM-HD domain-containing protein</fullName>
    </recommendedName>
</protein>
<accession>A0A1R3GYZ0</accession>